<feature type="compositionally biased region" description="Basic and acidic residues" evidence="1">
    <location>
        <begin position="69"/>
        <end position="125"/>
    </location>
</feature>
<protein>
    <submittedName>
        <fullName evidence="2">Uncharacterized protein</fullName>
    </submittedName>
</protein>
<accession>A0A507R7E0</accession>
<dbReference type="AlphaFoldDB" id="A0A507R7E0"/>
<name>A0A507R7E0_MONPU</name>
<organism evidence="2 3">
    <name type="scientific">Monascus purpureus</name>
    <name type="common">Red mold</name>
    <name type="synonym">Monascus anka</name>
    <dbReference type="NCBI Taxonomy" id="5098"/>
    <lineage>
        <taxon>Eukaryota</taxon>
        <taxon>Fungi</taxon>
        <taxon>Dikarya</taxon>
        <taxon>Ascomycota</taxon>
        <taxon>Pezizomycotina</taxon>
        <taxon>Eurotiomycetes</taxon>
        <taxon>Eurotiomycetidae</taxon>
        <taxon>Eurotiales</taxon>
        <taxon>Aspergillaceae</taxon>
        <taxon>Monascus</taxon>
    </lineage>
</organism>
<evidence type="ECO:0000313" key="2">
    <source>
        <dbReference type="EMBL" id="TQB77407.1"/>
    </source>
</evidence>
<gene>
    <name evidence="2" type="ORF">MPDQ_003046</name>
</gene>
<dbReference type="Proteomes" id="UP000319663">
    <property type="component" value="Unassembled WGS sequence"/>
</dbReference>
<reference evidence="2 3" key="1">
    <citation type="submission" date="2019-06" db="EMBL/GenBank/DDBJ databases">
        <title>Wine fermentation using esterase from Monascus purpureus.</title>
        <authorList>
            <person name="Geng C."/>
            <person name="Zhang Y."/>
        </authorList>
    </citation>
    <scope>NUCLEOTIDE SEQUENCE [LARGE SCALE GENOMIC DNA]</scope>
    <source>
        <strain evidence="2">HQ1</strain>
    </source>
</reference>
<evidence type="ECO:0000313" key="3">
    <source>
        <dbReference type="Proteomes" id="UP000319663"/>
    </source>
</evidence>
<evidence type="ECO:0000256" key="1">
    <source>
        <dbReference type="SAM" id="MobiDB-lite"/>
    </source>
</evidence>
<dbReference type="STRING" id="5098.A0A507R7E0"/>
<feature type="compositionally biased region" description="Polar residues" evidence="1">
    <location>
        <begin position="27"/>
        <end position="36"/>
    </location>
</feature>
<comment type="caution">
    <text evidence="2">The sequence shown here is derived from an EMBL/GenBank/DDBJ whole genome shotgun (WGS) entry which is preliminary data.</text>
</comment>
<dbReference type="EMBL" id="VIFY01000002">
    <property type="protein sequence ID" value="TQB77407.1"/>
    <property type="molecule type" value="Genomic_DNA"/>
</dbReference>
<feature type="region of interest" description="Disordered" evidence="1">
    <location>
        <begin position="15"/>
        <end position="125"/>
    </location>
</feature>
<dbReference type="OrthoDB" id="3359339at2759"/>
<proteinExistence type="predicted"/>
<sequence>MTEYDENLGLAARAQQDLNSYRAKQRPGTQSDSTLESGVDQRAENKFPQGGSIRYGREAAAATGSNRKPIPEDEGGVRDDRGRMSHAKDFEGGGGPEDKIRIASEQRPGDDRSLNTRELRQKRID</sequence>
<keyword evidence="3" id="KW-1185">Reference proteome</keyword>